<gene>
    <name evidence="1" type="ORF">TRIADDRAFT_57613</name>
</gene>
<evidence type="ECO:0000313" key="1">
    <source>
        <dbReference type="EMBL" id="EDV24291.1"/>
    </source>
</evidence>
<dbReference type="GeneID" id="6755030"/>
<keyword evidence="2" id="KW-1185">Reference proteome</keyword>
<proteinExistence type="predicted"/>
<accession>B3RZX9</accession>
<name>B3RZX9_TRIAD</name>
<sequence length="352" mass="40554">MDSELREKASEDIDLHRHTIGGFYLTDCLVSCERFSINEQDLRQIYLDALPAKGTQLLPILIIVSLNFLKIVNLVRIEVLLQIPNQRFTTYVVCNTIYLRFFDESAKSHKIAAVHTDKSINILLFQIALAQSFNVPMMCLSLPLLEERDYRIHYASLDKEEDYLHPKLLNMSRNKYSPPVKAVAGLLNPSVDSLAETDTSSSAVFFKFDLTLPWVQPNWSWKTTLNYFTERNIPGTFIFRLSESQNQTIVLSVQRYHNLSKSGGRAINFRFKVKDRKYIAEKFDGDSYDNVLQIITRYNPRVTQDHATGNQDNIFLNASIIPDRGNLTNDQANTVHLLKQNQFDLTCLHDKK</sequence>
<dbReference type="CTD" id="6755030"/>
<dbReference type="SUPFAM" id="SSF55550">
    <property type="entry name" value="SH2 domain"/>
    <property type="match status" value="1"/>
</dbReference>
<dbReference type="AlphaFoldDB" id="B3RZX9"/>
<dbReference type="InterPro" id="IPR036860">
    <property type="entry name" value="SH2_dom_sf"/>
</dbReference>
<dbReference type="InParanoid" id="B3RZX9"/>
<protein>
    <recommendedName>
        <fullName evidence="3">SH2 domain-containing protein</fullName>
    </recommendedName>
</protein>
<dbReference type="RefSeq" id="XP_002113817.1">
    <property type="nucleotide sequence ID" value="XM_002113781.1"/>
</dbReference>
<organism evidence="1 2">
    <name type="scientific">Trichoplax adhaerens</name>
    <name type="common">Trichoplax reptans</name>
    <dbReference type="NCBI Taxonomy" id="10228"/>
    <lineage>
        <taxon>Eukaryota</taxon>
        <taxon>Metazoa</taxon>
        <taxon>Placozoa</taxon>
        <taxon>Uniplacotomia</taxon>
        <taxon>Trichoplacea</taxon>
        <taxon>Trichoplacidae</taxon>
        <taxon>Trichoplax</taxon>
    </lineage>
</organism>
<dbReference type="EMBL" id="DS985246">
    <property type="protein sequence ID" value="EDV24291.1"/>
    <property type="molecule type" value="Genomic_DNA"/>
</dbReference>
<dbReference type="HOGENOM" id="CLU_788293_0_0_1"/>
<evidence type="ECO:0000313" key="2">
    <source>
        <dbReference type="Proteomes" id="UP000009022"/>
    </source>
</evidence>
<dbReference type="CDD" id="cd00173">
    <property type="entry name" value="SH2"/>
    <property type="match status" value="1"/>
</dbReference>
<dbReference type="Proteomes" id="UP000009022">
    <property type="component" value="Unassembled WGS sequence"/>
</dbReference>
<dbReference type="KEGG" id="tad:TRIADDRAFT_57613"/>
<dbReference type="Gene3D" id="3.30.505.10">
    <property type="entry name" value="SH2 domain"/>
    <property type="match status" value="1"/>
</dbReference>
<evidence type="ECO:0008006" key="3">
    <source>
        <dbReference type="Google" id="ProtNLM"/>
    </source>
</evidence>
<reference evidence="1 2" key="1">
    <citation type="journal article" date="2008" name="Nature">
        <title>The Trichoplax genome and the nature of placozoans.</title>
        <authorList>
            <person name="Srivastava M."/>
            <person name="Begovic E."/>
            <person name="Chapman J."/>
            <person name="Putnam N.H."/>
            <person name="Hellsten U."/>
            <person name="Kawashima T."/>
            <person name="Kuo A."/>
            <person name="Mitros T."/>
            <person name="Salamov A."/>
            <person name="Carpenter M.L."/>
            <person name="Signorovitch A.Y."/>
            <person name="Moreno M.A."/>
            <person name="Kamm K."/>
            <person name="Grimwood J."/>
            <person name="Schmutz J."/>
            <person name="Shapiro H."/>
            <person name="Grigoriev I.V."/>
            <person name="Buss L.W."/>
            <person name="Schierwater B."/>
            <person name="Dellaporta S.L."/>
            <person name="Rokhsar D.S."/>
        </authorList>
    </citation>
    <scope>NUCLEOTIDE SEQUENCE [LARGE SCALE GENOMIC DNA]</scope>
    <source>
        <strain evidence="1 2">Grell-BS-1999</strain>
    </source>
</reference>